<dbReference type="PANTHER" id="PTHR11685">
    <property type="entry name" value="RBR FAMILY RING FINGER AND IBR DOMAIN-CONTAINING"/>
    <property type="match status" value="1"/>
</dbReference>
<evidence type="ECO:0000259" key="13">
    <source>
        <dbReference type="PROSITE" id="PS50089"/>
    </source>
</evidence>
<evidence type="ECO:0000256" key="3">
    <source>
        <dbReference type="ARBA" id="ARBA00012251"/>
    </source>
</evidence>
<dbReference type="InterPro" id="IPR044066">
    <property type="entry name" value="TRIAD_supradom"/>
</dbReference>
<dbReference type="Gene3D" id="3.10.110.10">
    <property type="entry name" value="Ubiquitin Conjugating Enzyme"/>
    <property type="match status" value="1"/>
</dbReference>
<dbReference type="GO" id="GO:0016567">
    <property type="term" value="P:protein ubiquitination"/>
    <property type="evidence" value="ECO:0007669"/>
    <property type="project" value="InterPro"/>
</dbReference>
<evidence type="ECO:0000256" key="7">
    <source>
        <dbReference type="ARBA" id="ARBA00022771"/>
    </source>
</evidence>
<dbReference type="Gene3D" id="1.20.120.1750">
    <property type="match status" value="1"/>
</dbReference>
<feature type="compositionally biased region" description="Acidic residues" evidence="12">
    <location>
        <begin position="670"/>
        <end position="687"/>
    </location>
</feature>
<dbReference type="InterPro" id="IPR016135">
    <property type="entry name" value="UBQ-conjugating_enzyme/RWD"/>
</dbReference>
<dbReference type="SMART" id="SM00647">
    <property type="entry name" value="IBR"/>
    <property type="match status" value="2"/>
</dbReference>
<evidence type="ECO:0000256" key="4">
    <source>
        <dbReference type="ARBA" id="ARBA00022679"/>
    </source>
</evidence>
<dbReference type="CDD" id="cd20354">
    <property type="entry name" value="Rcat_RBR_RNF14"/>
    <property type="match status" value="1"/>
</dbReference>
<sequence>MAEDDERVEELGALEAIFPEAKTDYNHFSAILELAVSPSQPLLIRFVPQASSDGTYAHACSNGLAHVERDVRLSRLPALRLEMSLPAGYPSDAPPKVRLTTNLDWLPAEKLQELEAEAEKLWEDFGRGQTLYNFVDSVQQAAERGFDLGQSADGCLVLPSAAEKDLVAFDQATELAIFNTGTYDCGICLEPKKGSSCYKMKDCGHVFCLKCLQDFYINAITEGDVSGIRCLDPACGKEPPNANGLKRKRKTESTLHPRELLAMGIEEATVRRYVEMKRKKKLESDKTTVWCPRTWCQSAAKSAKYPPIPSDLTDYVADDAADDESDTDRTTIAEETGGPTKIASLDPTERLAICEKCTFAFCKMCYTGWHGQFARCFPRDPGELSKEEKASYDYIRANTSPCPTCDSPTQKTMGCNHMSCFQCKTHFCYLCSAWLDGANPYQHFNKPGTPCFNMLWEREEGDEGQADGPGAFAGARRWEQMAIEVAREADAREAEEAAEAAQAAENALAVEHVGLAQEPVEVALAHIHLDVEAPRFADEEEPRFVLAAAQMRARMRQAQIRLEEGLEQEEPHVRAAREQRMAEVRRGLPRGQWVPAEHAWGVRRHEHPNGYVNDGGVPAEHRQGVRRHEQFNGHVNGGRVRRHPMAMAAARREAEERQQRQLQRFLEMAEMDQEDDWDSDGLDENDADFVIPPR</sequence>
<dbReference type="InterPro" id="IPR047548">
    <property type="entry name" value="Rcat_RBR_RNF14"/>
</dbReference>
<keyword evidence="7 11" id="KW-0863">Zinc-finger</keyword>
<feature type="region of interest" description="Disordered" evidence="12">
    <location>
        <begin position="321"/>
        <end position="341"/>
    </location>
</feature>
<evidence type="ECO:0000256" key="2">
    <source>
        <dbReference type="ARBA" id="ARBA00004906"/>
    </source>
</evidence>
<evidence type="ECO:0000256" key="6">
    <source>
        <dbReference type="ARBA" id="ARBA00022737"/>
    </source>
</evidence>
<dbReference type="EC" id="2.3.2.31" evidence="3"/>
<comment type="catalytic activity">
    <reaction evidence="1">
        <text>[E2 ubiquitin-conjugating enzyme]-S-ubiquitinyl-L-cysteine + [acceptor protein]-L-lysine = [E2 ubiquitin-conjugating enzyme]-L-cysteine + [acceptor protein]-N(6)-ubiquitinyl-L-lysine.</text>
        <dbReference type="EC" id="2.3.2.31"/>
    </reaction>
</comment>
<keyword evidence="9" id="KW-0862">Zinc</keyword>
<evidence type="ECO:0000256" key="5">
    <source>
        <dbReference type="ARBA" id="ARBA00022723"/>
    </source>
</evidence>
<feature type="domain" description="RWD" evidence="14">
    <location>
        <begin position="9"/>
        <end position="145"/>
    </location>
</feature>
<evidence type="ECO:0000313" key="16">
    <source>
        <dbReference type="EMBL" id="KAK5702902.1"/>
    </source>
</evidence>
<dbReference type="InterPro" id="IPR002867">
    <property type="entry name" value="IBR_dom"/>
</dbReference>
<dbReference type="Gene3D" id="3.30.40.10">
    <property type="entry name" value="Zinc/RING finger domain, C3HC4 (zinc finger)"/>
    <property type="match status" value="1"/>
</dbReference>
<dbReference type="EMBL" id="JAVRQU010000005">
    <property type="protein sequence ID" value="KAK5702902.1"/>
    <property type="molecule type" value="Genomic_DNA"/>
</dbReference>
<comment type="pathway">
    <text evidence="2">Protein modification; protein ubiquitination.</text>
</comment>
<evidence type="ECO:0000259" key="15">
    <source>
        <dbReference type="PROSITE" id="PS51873"/>
    </source>
</evidence>
<evidence type="ECO:0000256" key="1">
    <source>
        <dbReference type="ARBA" id="ARBA00001798"/>
    </source>
</evidence>
<accession>A0AAN7ZPD9</accession>
<protein>
    <recommendedName>
        <fullName evidence="3">RBR-type E3 ubiquitin transferase</fullName>
        <ecNumber evidence="3">2.3.2.31</ecNumber>
    </recommendedName>
</protein>
<organism evidence="16 17">
    <name type="scientific">Elasticomyces elasticus</name>
    <dbReference type="NCBI Taxonomy" id="574655"/>
    <lineage>
        <taxon>Eukaryota</taxon>
        <taxon>Fungi</taxon>
        <taxon>Dikarya</taxon>
        <taxon>Ascomycota</taxon>
        <taxon>Pezizomycotina</taxon>
        <taxon>Dothideomycetes</taxon>
        <taxon>Dothideomycetidae</taxon>
        <taxon>Mycosphaerellales</taxon>
        <taxon>Teratosphaeriaceae</taxon>
        <taxon>Elasticomyces</taxon>
    </lineage>
</organism>
<dbReference type="GO" id="GO:0008270">
    <property type="term" value="F:zinc ion binding"/>
    <property type="evidence" value="ECO:0007669"/>
    <property type="project" value="UniProtKB-KW"/>
</dbReference>
<dbReference type="Pfam" id="PF22191">
    <property type="entry name" value="IBR_1"/>
    <property type="match status" value="1"/>
</dbReference>
<gene>
    <name evidence="16" type="ORF">LTR97_003848</name>
</gene>
<evidence type="ECO:0000256" key="9">
    <source>
        <dbReference type="ARBA" id="ARBA00022833"/>
    </source>
</evidence>
<dbReference type="InterPro" id="IPR017907">
    <property type="entry name" value="Znf_RING_CS"/>
</dbReference>
<keyword evidence="8" id="KW-0833">Ubl conjugation pathway</keyword>
<dbReference type="InterPro" id="IPR001841">
    <property type="entry name" value="Znf_RING"/>
</dbReference>
<dbReference type="GO" id="GO:0061630">
    <property type="term" value="F:ubiquitin protein ligase activity"/>
    <property type="evidence" value="ECO:0007669"/>
    <property type="project" value="UniProtKB-EC"/>
</dbReference>
<dbReference type="AlphaFoldDB" id="A0AAN7ZPD9"/>
<dbReference type="InterPro" id="IPR031127">
    <property type="entry name" value="E3_UB_ligase_RBR"/>
</dbReference>
<feature type="domain" description="RING-type" evidence="13">
    <location>
        <begin position="185"/>
        <end position="230"/>
    </location>
</feature>
<dbReference type="PROSITE" id="PS50908">
    <property type="entry name" value="RWD"/>
    <property type="match status" value="1"/>
</dbReference>
<dbReference type="PROSITE" id="PS50089">
    <property type="entry name" value="ZF_RING_2"/>
    <property type="match status" value="1"/>
</dbReference>
<keyword evidence="4" id="KW-0808">Transferase</keyword>
<dbReference type="SMART" id="SM00184">
    <property type="entry name" value="RING"/>
    <property type="match status" value="2"/>
</dbReference>
<dbReference type="PROSITE" id="PS51873">
    <property type="entry name" value="TRIAD"/>
    <property type="match status" value="1"/>
</dbReference>
<dbReference type="Pfam" id="PF01485">
    <property type="entry name" value="IBR"/>
    <property type="match status" value="1"/>
</dbReference>
<feature type="region of interest" description="Disordered" evidence="12">
    <location>
        <begin position="670"/>
        <end position="694"/>
    </location>
</feature>
<dbReference type="SUPFAM" id="SSF57850">
    <property type="entry name" value="RING/U-box"/>
    <property type="match status" value="2"/>
</dbReference>
<dbReference type="InterPro" id="IPR006575">
    <property type="entry name" value="RWD_dom"/>
</dbReference>
<name>A0AAN7ZPD9_9PEZI</name>
<evidence type="ECO:0000256" key="10">
    <source>
        <dbReference type="ARBA" id="ARBA00044508"/>
    </source>
</evidence>
<feature type="domain" description="RING-type" evidence="15">
    <location>
        <begin position="181"/>
        <end position="455"/>
    </location>
</feature>
<comment type="caution">
    <text evidence="16">The sequence shown here is derived from an EMBL/GenBank/DDBJ whole genome shotgun (WGS) entry which is preliminary data.</text>
</comment>
<dbReference type="InterPro" id="IPR013083">
    <property type="entry name" value="Znf_RING/FYVE/PHD"/>
</dbReference>
<dbReference type="CDD" id="cd23820">
    <property type="entry name" value="RWD_RNF14"/>
    <property type="match status" value="1"/>
</dbReference>
<evidence type="ECO:0000259" key="14">
    <source>
        <dbReference type="PROSITE" id="PS50908"/>
    </source>
</evidence>
<dbReference type="CDD" id="cd23134">
    <property type="entry name" value="RING-HC_ITT1-like"/>
    <property type="match status" value="1"/>
</dbReference>
<dbReference type="PROSITE" id="PS00518">
    <property type="entry name" value="ZF_RING_1"/>
    <property type="match status" value="1"/>
</dbReference>
<dbReference type="Pfam" id="PF05773">
    <property type="entry name" value="RWD"/>
    <property type="match status" value="1"/>
</dbReference>
<dbReference type="Proteomes" id="UP001310594">
    <property type="component" value="Unassembled WGS sequence"/>
</dbReference>
<evidence type="ECO:0000256" key="12">
    <source>
        <dbReference type="SAM" id="MobiDB-lite"/>
    </source>
</evidence>
<dbReference type="SUPFAM" id="SSF54495">
    <property type="entry name" value="UBC-like"/>
    <property type="match status" value="1"/>
</dbReference>
<keyword evidence="6" id="KW-0677">Repeat</keyword>
<evidence type="ECO:0000256" key="8">
    <source>
        <dbReference type="ARBA" id="ARBA00022786"/>
    </source>
</evidence>
<evidence type="ECO:0000256" key="11">
    <source>
        <dbReference type="PROSITE-ProRule" id="PRU00175"/>
    </source>
</evidence>
<evidence type="ECO:0000313" key="17">
    <source>
        <dbReference type="Proteomes" id="UP001310594"/>
    </source>
</evidence>
<keyword evidence="5" id="KW-0479">Metal-binding</keyword>
<comment type="similarity">
    <text evidence="10">Belongs to the RBR family. RNF14 subfamily.</text>
</comment>
<reference evidence="16" key="1">
    <citation type="submission" date="2023-08" db="EMBL/GenBank/DDBJ databases">
        <title>Black Yeasts Isolated from many extreme environments.</title>
        <authorList>
            <person name="Coleine C."/>
            <person name="Stajich J.E."/>
            <person name="Selbmann L."/>
        </authorList>
    </citation>
    <scope>NUCLEOTIDE SEQUENCE</scope>
    <source>
        <strain evidence="16">CCFEE 5810</strain>
    </source>
</reference>
<dbReference type="FunFam" id="3.30.40.10:FF:000416">
    <property type="entry name" value="RBR-type E3 ubiquitin transferase"/>
    <property type="match status" value="1"/>
</dbReference>
<proteinExistence type="inferred from homology"/>